<evidence type="ECO:0000259" key="14">
    <source>
        <dbReference type="Pfam" id="PF02879"/>
    </source>
</evidence>
<evidence type="ECO:0000256" key="9">
    <source>
        <dbReference type="ARBA" id="ARBA00039995"/>
    </source>
</evidence>
<evidence type="ECO:0000259" key="15">
    <source>
        <dbReference type="Pfam" id="PF02880"/>
    </source>
</evidence>
<feature type="domain" description="Alpha-D-phosphohexomutase alpha/beta/alpha" evidence="15">
    <location>
        <begin position="312"/>
        <end position="439"/>
    </location>
</feature>
<dbReference type="GO" id="GO:0008973">
    <property type="term" value="F:phosphopentomutase activity"/>
    <property type="evidence" value="ECO:0007669"/>
    <property type="project" value="TreeGrafter"/>
</dbReference>
<dbReference type="GO" id="GO:0004614">
    <property type="term" value="F:phosphoglucomutase activity"/>
    <property type="evidence" value="ECO:0007669"/>
    <property type="project" value="UniProtKB-EC"/>
</dbReference>
<evidence type="ECO:0000256" key="6">
    <source>
        <dbReference type="ARBA" id="ARBA00022723"/>
    </source>
</evidence>
<dbReference type="PRINTS" id="PR00509">
    <property type="entry name" value="PGMPMM"/>
</dbReference>
<dbReference type="PANTHER" id="PTHR45745:SF1">
    <property type="entry name" value="PHOSPHOGLUCOMUTASE 2B-RELATED"/>
    <property type="match status" value="1"/>
</dbReference>
<evidence type="ECO:0000256" key="8">
    <source>
        <dbReference type="ARBA" id="ARBA00023235"/>
    </source>
</evidence>
<evidence type="ECO:0000256" key="12">
    <source>
        <dbReference type="RuleBase" id="RU004326"/>
    </source>
</evidence>
<dbReference type="InterPro" id="IPR005845">
    <property type="entry name" value="A-D-PHexomutase_a/b/a-II"/>
</dbReference>
<dbReference type="EMBL" id="CP060696">
    <property type="protein sequence ID" value="QNO17465.1"/>
    <property type="molecule type" value="Genomic_DNA"/>
</dbReference>
<gene>
    <name evidence="16" type="ORF">H6X83_11045</name>
</gene>
<keyword evidence="7 12" id="KW-0460">Magnesium</keyword>
<dbReference type="Proteomes" id="UP000516046">
    <property type="component" value="Chromosome"/>
</dbReference>
<dbReference type="GO" id="GO:0006166">
    <property type="term" value="P:purine ribonucleoside salvage"/>
    <property type="evidence" value="ECO:0007669"/>
    <property type="project" value="TreeGrafter"/>
</dbReference>
<dbReference type="InterPro" id="IPR016055">
    <property type="entry name" value="A-D-PHexomutase_a/b/a-I/II/III"/>
</dbReference>
<evidence type="ECO:0000256" key="3">
    <source>
        <dbReference type="ARBA" id="ARBA00005189"/>
    </source>
</evidence>
<comment type="pathway">
    <text evidence="3">Lipid metabolism.</text>
</comment>
<comment type="similarity">
    <text evidence="4 12">Belongs to the phosphohexose mutase family.</text>
</comment>
<evidence type="ECO:0000256" key="4">
    <source>
        <dbReference type="ARBA" id="ARBA00010231"/>
    </source>
</evidence>
<comment type="cofactor">
    <cofactor evidence="1">
        <name>Mg(2+)</name>
        <dbReference type="ChEBI" id="CHEBI:18420"/>
    </cofactor>
</comment>
<dbReference type="SUPFAM" id="SSF53738">
    <property type="entry name" value="Phosphoglucomutase, first 3 domains"/>
    <property type="match status" value="3"/>
</dbReference>
<dbReference type="Pfam" id="PF02878">
    <property type="entry name" value="PGM_PMM_I"/>
    <property type="match status" value="1"/>
</dbReference>
<dbReference type="InterPro" id="IPR016066">
    <property type="entry name" value="A-D-PHexomutase_CS"/>
</dbReference>
<dbReference type="Gene3D" id="3.30.310.50">
    <property type="entry name" value="Alpha-D-phosphohexomutase, C-terminal domain"/>
    <property type="match status" value="1"/>
</dbReference>
<dbReference type="RefSeq" id="WP_212506535.1">
    <property type="nucleotide sequence ID" value="NZ_CP060696.1"/>
</dbReference>
<keyword evidence="17" id="KW-1185">Reference proteome</keyword>
<dbReference type="Gene3D" id="3.40.120.10">
    <property type="entry name" value="Alpha-D-Glucose-1,6-Bisphosphate, subunit A, domain 3"/>
    <property type="match status" value="3"/>
</dbReference>
<evidence type="ECO:0000256" key="1">
    <source>
        <dbReference type="ARBA" id="ARBA00001946"/>
    </source>
</evidence>
<dbReference type="InterPro" id="IPR005844">
    <property type="entry name" value="A-D-PHexomutase_a/b/a-I"/>
</dbReference>
<dbReference type="GO" id="GO:0005975">
    <property type="term" value="P:carbohydrate metabolic process"/>
    <property type="evidence" value="ECO:0007669"/>
    <property type="project" value="InterPro"/>
</dbReference>
<feature type="domain" description="Alpha-D-phosphohexomutase alpha/beta/alpha" evidence="14">
    <location>
        <begin position="211"/>
        <end position="303"/>
    </location>
</feature>
<keyword evidence="8" id="KW-0413">Isomerase</keyword>
<organism evidence="16 17">
    <name type="scientific">Caproicibacterium amylolyticum</name>
    <dbReference type="NCBI Taxonomy" id="2766537"/>
    <lineage>
        <taxon>Bacteria</taxon>
        <taxon>Bacillati</taxon>
        <taxon>Bacillota</taxon>
        <taxon>Clostridia</taxon>
        <taxon>Eubacteriales</taxon>
        <taxon>Oscillospiraceae</taxon>
        <taxon>Caproicibacterium</taxon>
    </lineage>
</organism>
<protein>
    <recommendedName>
        <fullName evidence="9">Phosphoglucomutase</fullName>
    </recommendedName>
    <alternativeName>
        <fullName evidence="11">Alpha-phosphoglucomutase</fullName>
    </alternativeName>
    <alternativeName>
        <fullName evidence="10">Glucose phosphomutase</fullName>
    </alternativeName>
</protein>
<dbReference type="PROSITE" id="PS00710">
    <property type="entry name" value="PGM_PMM"/>
    <property type="match status" value="1"/>
</dbReference>
<name>A0A7G9WFK3_9FIRM</name>
<evidence type="ECO:0000313" key="16">
    <source>
        <dbReference type="EMBL" id="QNO17465.1"/>
    </source>
</evidence>
<evidence type="ECO:0000256" key="10">
    <source>
        <dbReference type="ARBA" id="ARBA00041398"/>
    </source>
</evidence>
<evidence type="ECO:0000259" key="13">
    <source>
        <dbReference type="Pfam" id="PF02878"/>
    </source>
</evidence>
<evidence type="ECO:0000256" key="7">
    <source>
        <dbReference type="ARBA" id="ARBA00022842"/>
    </source>
</evidence>
<comment type="pathway">
    <text evidence="2">Glycolipid metabolism; diglucosyl-diacylglycerol biosynthesis.</text>
</comment>
<evidence type="ECO:0000256" key="2">
    <source>
        <dbReference type="ARBA" id="ARBA00005164"/>
    </source>
</evidence>
<evidence type="ECO:0000313" key="17">
    <source>
        <dbReference type="Proteomes" id="UP000516046"/>
    </source>
</evidence>
<proteinExistence type="inferred from homology"/>
<reference evidence="16 17" key="1">
    <citation type="submission" date="2020-08" db="EMBL/GenBank/DDBJ databases">
        <authorList>
            <person name="Ren C."/>
            <person name="Gu Y."/>
            <person name="Xu Y."/>
        </authorList>
    </citation>
    <scope>NUCLEOTIDE SEQUENCE [LARGE SCALE GENOMIC DNA]</scope>
    <source>
        <strain evidence="16 17">LBM18003</strain>
    </source>
</reference>
<dbReference type="PANTHER" id="PTHR45745">
    <property type="entry name" value="PHOSPHOMANNOMUTASE 45A"/>
    <property type="match status" value="1"/>
</dbReference>
<sequence>MQIQEAYSQWCRLATEDPDLLAELAAVKNQSEEITDRFYRGLAFGTGGLRGVIGAGTNRMNIYTIRRATRGLALWLSKQKDPIAAISYDSRIKSRRFAEEAARTFAACGVKAYLYPQLMPTPALSYAVRTLHCSAGVMVTASHNPAKYNGYKVYGADGCQITTQAAEEITECIQSVGYFEPLPQNSSVKVQEIPAEAAESFYSAVLAQRLEKTVPTQLKIVYSPLNGTGLVPVTTVLKRAGFTDITVVPSQEKPDGNFPTCPYPNPEIPEALAEGLALCRKTGAELLLATDPDCDRMGIAVKAGDDYKLLSGNEVGVLLLDYVCRRRLALGTMPQKPVAVKTIVTTEMAAKVAAHYSVELRNVLTGFKFIGEQIGFLEKGGEADRYIFGFEESYGYLSGSHVRDKDAVNACLLLCDMAADYRAQGLSLYDAMENLYKEYGCYKNSLDSFAFEGESGFHIMQDFMASLRQNSPEELCGHKITLVKDYLHTPGKPVQFPTLPSSDVLQFVLDDDTQLTVRPSGTEPKLKLYCAAVSKTEQAAAAACEIYRGAVSKIIENFGKGKN</sequence>
<dbReference type="CDD" id="cd05799">
    <property type="entry name" value="PGM2"/>
    <property type="match status" value="1"/>
</dbReference>
<dbReference type="AlphaFoldDB" id="A0A7G9WFK3"/>
<dbReference type="InterPro" id="IPR005841">
    <property type="entry name" value="Alpha-D-phosphohexomutase_SF"/>
</dbReference>
<dbReference type="KEGG" id="caml:H6X83_11045"/>
<keyword evidence="6 12" id="KW-0479">Metal-binding</keyword>
<dbReference type="SUPFAM" id="SSF55957">
    <property type="entry name" value="Phosphoglucomutase, C-terminal domain"/>
    <property type="match status" value="1"/>
</dbReference>
<dbReference type="InterPro" id="IPR005846">
    <property type="entry name" value="A-D-PHexomutase_a/b/a-III"/>
</dbReference>
<dbReference type="Pfam" id="PF02879">
    <property type="entry name" value="PGM_PMM_II"/>
    <property type="match status" value="1"/>
</dbReference>
<evidence type="ECO:0000256" key="5">
    <source>
        <dbReference type="ARBA" id="ARBA00022553"/>
    </source>
</evidence>
<evidence type="ECO:0000256" key="11">
    <source>
        <dbReference type="ARBA" id="ARBA00041467"/>
    </source>
</evidence>
<accession>A0A7G9WFK3</accession>
<feature type="domain" description="Alpha-D-phosphohexomutase alpha/beta/alpha" evidence="13">
    <location>
        <begin position="43"/>
        <end position="175"/>
    </location>
</feature>
<dbReference type="Pfam" id="PF02880">
    <property type="entry name" value="PGM_PMM_III"/>
    <property type="match status" value="1"/>
</dbReference>
<keyword evidence="5" id="KW-0597">Phosphoprotein</keyword>
<dbReference type="InterPro" id="IPR036900">
    <property type="entry name" value="A-D-PHexomutase_C_sf"/>
</dbReference>
<dbReference type="GO" id="GO:0000287">
    <property type="term" value="F:magnesium ion binding"/>
    <property type="evidence" value="ECO:0007669"/>
    <property type="project" value="InterPro"/>
</dbReference>